<name>A0ACB7VLI5_DIOAL</name>
<keyword evidence="1" id="KW-0012">Acyltransferase</keyword>
<evidence type="ECO:0000313" key="2">
    <source>
        <dbReference type="Proteomes" id="UP000827976"/>
    </source>
</evidence>
<comment type="caution">
    <text evidence="1">The sequence shown here is derived from an EMBL/GenBank/DDBJ whole genome shotgun (WGS) entry which is preliminary data.</text>
</comment>
<evidence type="ECO:0000313" key="1">
    <source>
        <dbReference type="EMBL" id="KAH7674956.1"/>
    </source>
</evidence>
<keyword evidence="1" id="KW-0808">Transferase</keyword>
<dbReference type="Proteomes" id="UP000827976">
    <property type="component" value="Chromosome 8"/>
</dbReference>
<protein>
    <submittedName>
        <fullName evidence="1">Transferase protein</fullName>
        <ecNumber evidence="1">2.3.1.99</ecNumber>
    </submittedName>
</protein>
<reference evidence="2" key="1">
    <citation type="journal article" date="2022" name="Nat. Commun.">
        <title>Chromosome evolution and the genetic basis of agronomically important traits in greater yam.</title>
        <authorList>
            <person name="Bredeson J.V."/>
            <person name="Lyons J.B."/>
            <person name="Oniyinde I.O."/>
            <person name="Okereke N.R."/>
            <person name="Kolade O."/>
            <person name="Nnabue I."/>
            <person name="Nwadili C.O."/>
            <person name="Hribova E."/>
            <person name="Parker M."/>
            <person name="Nwogha J."/>
            <person name="Shu S."/>
            <person name="Carlson J."/>
            <person name="Kariba R."/>
            <person name="Muthemba S."/>
            <person name="Knop K."/>
            <person name="Barton G.J."/>
            <person name="Sherwood A.V."/>
            <person name="Lopez-Montes A."/>
            <person name="Asiedu R."/>
            <person name="Jamnadass R."/>
            <person name="Muchugi A."/>
            <person name="Goodstein D."/>
            <person name="Egesi C.N."/>
            <person name="Featherston J."/>
            <person name="Asfaw A."/>
            <person name="Simpson G.G."/>
            <person name="Dolezel J."/>
            <person name="Hendre P.S."/>
            <person name="Van Deynze A."/>
            <person name="Kumar P.L."/>
            <person name="Obidiegwu J.E."/>
            <person name="Bhattacharjee R."/>
            <person name="Rokhsar D.S."/>
        </authorList>
    </citation>
    <scope>NUCLEOTIDE SEQUENCE [LARGE SCALE GENOMIC DNA]</scope>
    <source>
        <strain evidence="2">cv. TDa95/00328</strain>
    </source>
</reference>
<organism evidence="1 2">
    <name type="scientific">Dioscorea alata</name>
    <name type="common">Purple yam</name>
    <dbReference type="NCBI Taxonomy" id="55571"/>
    <lineage>
        <taxon>Eukaryota</taxon>
        <taxon>Viridiplantae</taxon>
        <taxon>Streptophyta</taxon>
        <taxon>Embryophyta</taxon>
        <taxon>Tracheophyta</taxon>
        <taxon>Spermatophyta</taxon>
        <taxon>Magnoliopsida</taxon>
        <taxon>Liliopsida</taxon>
        <taxon>Dioscoreales</taxon>
        <taxon>Dioscoreaceae</taxon>
        <taxon>Dioscorea</taxon>
    </lineage>
</organism>
<gene>
    <name evidence="1" type="ORF">IHE45_08G106700</name>
</gene>
<dbReference type="EC" id="2.3.1.99" evidence="1"/>
<keyword evidence="2" id="KW-1185">Reference proteome</keyword>
<sequence length="404" mass="45017">MPINDHKQSNKAEEMEEELAVEITESFMVTPNEETPNHRLWLSKFDLLAPKTHASAIYLYKSNGQYPNFFRVDTLKQALSKALVIFYPLAGRLTVDDNGRPEVHCNGEGVFFSVARANCTMDEFGDFQPSPVLRRLLVPVVDNNDTQRSCILMLFQLTVFKCGSVCLSRAIHHSVADGTTSFQFVTAWADIARGAEITVPRPSLGRAALRARTPPTVLFDYFEYTDPCLDPHPEASNPPCTYDSVILTLSKNQLNVLKQGTPPLPTGYLGNTVMRVSSHLQVGDLLMKSLHRIADDIQEAISKVDDEYVHSLLDFLEINKNAKQRAGEPEDFGLVSWLGFPMLEADFGWGRPWFIGPASMGPLSYAYVIPGAESSGGVSISLSFEQENIARFKEIFYKGLESQV</sequence>
<dbReference type="EMBL" id="CM037018">
    <property type="protein sequence ID" value="KAH7674956.1"/>
    <property type="molecule type" value="Genomic_DNA"/>
</dbReference>
<accession>A0ACB7VLI5</accession>
<proteinExistence type="predicted"/>